<keyword evidence="2" id="KW-1185">Reference proteome</keyword>
<proteinExistence type="predicted"/>
<comment type="caution">
    <text evidence="1">The sequence shown here is derived from an EMBL/GenBank/DDBJ whole genome shotgun (WGS) entry which is preliminary data.</text>
</comment>
<evidence type="ECO:0000313" key="2">
    <source>
        <dbReference type="Proteomes" id="UP000821845"/>
    </source>
</evidence>
<accession>A0ACB7SUZ2</accession>
<evidence type="ECO:0000313" key="1">
    <source>
        <dbReference type="EMBL" id="KAH6938500.1"/>
    </source>
</evidence>
<organism evidence="1 2">
    <name type="scientific">Hyalomma asiaticum</name>
    <name type="common">Tick</name>
    <dbReference type="NCBI Taxonomy" id="266040"/>
    <lineage>
        <taxon>Eukaryota</taxon>
        <taxon>Metazoa</taxon>
        <taxon>Ecdysozoa</taxon>
        <taxon>Arthropoda</taxon>
        <taxon>Chelicerata</taxon>
        <taxon>Arachnida</taxon>
        <taxon>Acari</taxon>
        <taxon>Parasitiformes</taxon>
        <taxon>Ixodida</taxon>
        <taxon>Ixodoidea</taxon>
        <taxon>Ixodidae</taxon>
        <taxon>Hyalomminae</taxon>
        <taxon>Hyalomma</taxon>
    </lineage>
</organism>
<reference evidence="1" key="1">
    <citation type="submission" date="2020-05" db="EMBL/GenBank/DDBJ databases">
        <title>Large-scale comparative analyses of tick genomes elucidate their genetic diversity and vector capacities.</title>
        <authorList>
            <person name="Jia N."/>
            <person name="Wang J."/>
            <person name="Shi W."/>
            <person name="Du L."/>
            <person name="Sun Y."/>
            <person name="Zhan W."/>
            <person name="Jiang J."/>
            <person name="Wang Q."/>
            <person name="Zhang B."/>
            <person name="Ji P."/>
            <person name="Sakyi L.B."/>
            <person name="Cui X."/>
            <person name="Yuan T."/>
            <person name="Jiang B."/>
            <person name="Yang W."/>
            <person name="Lam T.T.-Y."/>
            <person name="Chang Q."/>
            <person name="Ding S."/>
            <person name="Wang X."/>
            <person name="Zhu J."/>
            <person name="Ruan X."/>
            <person name="Zhao L."/>
            <person name="Wei J."/>
            <person name="Que T."/>
            <person name="Du C."/>
            <person name="Cheng J."/>
            <person name="Dai P."/>
            <person name="Han X."/>
            <person name="Huang E."/>
            <person name="Gao Y."/>
            <person name="Liu J."/>
            <person name="Shao H."/>
            <person name="Ye R."/>
            <person name="Li L."/>
            <person name="Wei W."/>
            <person name="Wang X."/>
            <person name="Wang C."/>
            <person name="Yang T."/>
            <person name="Huo Q."/>
            <person name="Li W."/>
            <person name="Guo W."/>
            <person name="Chen H."/>
            <person name="Zhou L."/>
            <person name="Ni X."/>
            <person name="Tian J."/>
            <person name="Zhou Y."/>
            <person name="Sheng Y."/>
            <person name="Liu T."/>
            <person name="Pan Y."/>
            <person name="Xia L."/>
            <person name="Li J."/>
            <person name="Zhao F."/>
            <person name="Cao W."/>
        </authorList>
    </citation>
    <scope>NUCLEOTIDE SEQUENCE</scope>
    <source>
        <strain evidence="1">Hyas-2018</strain>
    </source>
</reference>
<gene>
    <name evidence="1" type="ORF">HPB50_010165</name>
</gene>
<sequence>MNFGGHFGIWDYSVFFAMLLASSAIGIYYAFKAAKKPQAPKSMGAIPVAMSLISTSISPVAMLGIPAEMYFYGLGFIMIQLGLLFTVLLTNHIYMPMFYNLDVTSAFQGGIKAIVMADVFMSFIKYASIILLAVKGTIDVGGWQNVYEQNLDTQRLYFFDFRPDPTIRHSMWSLVIGGTFLWLTMYAVNQGWVQRYLSMPDVNTVRRAMWMNLLGVVALQSALCYVGLVIFTRYSDCDPISTRQVAAADQVNPFFVMDILGSYPGVPGLIVSGIFSGGLSGVSASLSSLATTTLQDIVKAYIKPDLGDRAAGILLKVLTVVFGVIVVAMVYVAQQMGDVLQSALSILGIVGGPLVGVYSLGIFVPFANSIVSTSIYSMGTTLNSVVVQITDEAAGARAGAITGLVAGVATLSWITVGAYLRRPFHWRPPVSVDGCVPLYLNATGLEQPILPSVDIDAHNSQIEYIYRLSYLWYSFLGAFIVLVLGSSISLLTGLIRGD</sequence>
<name>A0ACB7SUZ2_HYAAI</name>
<dbReference type="EMBL" id="CM023482">
    <property type="protein sequence ID" value="KAH6938500.1"/>
    <property type="molecule type" value="Genomic_DNA"/>
</dbReference>
<dbReference type="Proteomes" id="UP000821845">
    <property type="component" value="Chromosome 2"/>
</dbReference>
<protein>
    <submittedName>
        <fullName evidence="1">Uncharacterized protein</fullName>
    </submittedName>
</protein>